<gene>
    <name evidence="2" type="ORF">DY000_02013936</name>
</gene>
<organism evidence="2 3">
    <name type="scientific">Brassica cretica</name>
    <name type="common">Mustard</name>
    <dbReference type="NCBI Taxonomy" id="69181"/>
    <lineage>
        <taxon>Eukaryota</taxon>
        <taxon>Viridiplantae</taxon>
        <taxon>Streptophyta</taxon>
        <taxon>Embryophyta</taxon>
        <taxon>Tracheophyta</taxon>
        <taxon>Spermatophyta</taxon>
        <taxon>Magnoliopsida</taxon>
        <taxon>eudicotyledons</taxon>
        <taxon>Gunneridae</taxon>
        <taxon>Pentapetalae</taxon>
        <taxon>rosids</taxon>
        <taxon>malvids</taxon>
        <taxon>Brassicales</taxon>
        <taxon>Brassicaceae</taxon>
        <taxon>Brassiceae</taxon>
        <taxon>Brassica</taxon>
    </lineage>
</organism>
<reference evidence="2 3" key="1">
    <citation type="journal article" date="2020" name="BMC Genomics">
        <title>Intraspecific diversification of the crop wild relative Brassica cretica Lam. using demographic model selection.</title>
        <authorList>
            <person name="Kioukis A."/>
            <person name="Michalopoulou V.A."/>
            <person name="Briers L."/>
            <person name="Pirintsos S."/>
            <person name="Studholme D.J."/>
            <person name="Pavlidis P."/>
            <person name="Sarris P.F."/>
        </authorList>
    </citation>
    <scope>NUCLEOTIDE SEQUENCE [LARGE SCALE GENOMIC DNA]</scope>
    <source>
        <strain evidence="3">cv. PFS-1207/04</strain>
    </source>
</reference>
<protein>
    <submittedName>
        <fullName evidence="2">Uncharacterized protein</fullName>
    </submittedName>
</protein>
<proteinExistence type="predicted"/>
<evidence type="ECO:0000256" key="1">
    <source>
        <dbReference type="SAM" id="MobiDB-lite"/>
    </source>
</evidence>
<accession>A0ABQ7D6I7</accession>
<evidence type="ECO:0000313" key="2">
    <source>
        <dbReference type="EMBL" id="KAF3567310.1"/>
    </source>
</evidence>
<dbReference type="EMBL" id="QGKV02000759">
    <property type="protein sequence ID" value="KAF3567310.1"/>
    <property type="molecule type" value="Genomic_DNA"/>
</dbReference>
<feature type="compositionally biased region" description="Basic and acidic residues" evidence="1">
    <location>
        <begin position="20"/>
        <end position="35"/>
    </location>
</feature>
<keyword evidence="3" id="KW-1185">Reference proteome</keyword>
<evidence type="ECO:0000313" key="3">
    <source>
        <dbReference type="Proteomes" id="UP000266723"/>
    </source>
</evidence>
<comment type="caution">
    <text evidence="2">The sequence shown here is derived from an EMBL/GenBank/DDBJ whole genome shotgun (WGS) entry which is preliminary data.</text>
</comment>
<name>A0ABQ7D6I7_BRACR</name>
<dbReference type="Proteomes" id="UP000266723">
    <property type="component" value="Unassembled WGS sequence"/>
</dbReference>
<sequence>MKKKNVSSRKSYGGNLVKGSVKDETNDRSSDGYVKKEVKPENVEFEGGFDTGTNEFRTVCDVERVVPESIIVLLARMLSCLPQGTDMGMLVFGIWIVRVRNT</sequence>
<feature type="region of interest" description="Disordered" evidence="1">
    <location>
        <begin position="1"/>
        <end position="35"/>
    </location>
</feature>